<dbReference type="InterPro" id="IPR050696">
    <property type="entry name" value="FtsA/MreB"/>
</dbReference>
<dbReference type="InterPro" id="IPR003494">
    <property type="entry name" value="SHS2_FtsA"/>
</dbReference>
<dbReference type="PANTHER" id="PTHR32432">
    <property type="entry name" value="CELL DIVISION PROTEIN FTSA-RELATED"/>
    <property type="match status" value="1"/>
</dbReference>
<protein>
    <submittedName>
        <fullName evidence="2">Type IV pilus assembly protein PilM</fullName>
    </submittedName>
</protein>
<dbReference type="SUPFAM" id="SSF53067">
    <property type="entry name" value="Actin-like ATPase domain"/>
    <property type="match status" value="2"/>
</dbReference>
<dbReference type="Gene3D" id="3.30.420.40">
    <property type="match status" value="2"/>
</dbReference>
<organism evidence="2 3">
    <name type="scientific">Defluviitalea saccharophila</name>
    <dbReference type="NCBI Taxonomy" id="879970"/>
    <lineage>
        <taxon>Bacteria</taxon>
        <taxon>Bacillati</taxon>
        <taxon>Bacillota</taxon>
        <taxon>Clostridia</taxon>
        <taxon>Lachnospirales</taxon>
        <taxon>Defluviitaleaceae</taxon>
        <taxon>Defluviitalea</taxon>
    </lineage>
</organism>
<evidence type="ECO:0000313" key="3">
    <source>
        <dbReference type="Proteomes" id="UP001486565"/>
    </source>
</evidence>
<dbReference type="PIRSF" id="PIRSF019169">
    <property type="entry name" value="PilM"/>
    <property type="match status" value="1"/>
</dbReference>
<feature type="domain" description="SHS2" evidence="1">
    <location>
        <begin position="5"/>
        <end position="168"/>
    </location>
</feature>
<accession>A0ABZ2Y516</accession>
<dbReference type="Proteomes" id="UP001486565">
    <property type="component" value="Chromosome"/>
</dbReference>
<sequence length="354" mass="40349">MGQALLGIEIGNSNIKVVQGIRKRNELVLTNYGIEPTPKGAVRDGFIMDMDAVFDSLQNLIKRKRFTEKNAAIIVQGTSIITRDVLMPPMSEKELRTILDYQKDEYFPIDVSDYQTDFKILNEVETEEGKKLNVLLVAAPNNIIESSLELIKRLNLRPKFIDITSNAISKIFASRSYGFHDENSSIMVLDIGGQTTTVTILSEGNILFSRSILYGFEHLNELIRDEFGEKDLSQVEMFKRKYAALYDQDKSLDEDLYGGYISYLVKPAVENNIIQEIQRFLEFYYSRSNAKKIKTVYLVGGGAYLKNITQYVEKMINIPTMQADVFEDIKVKGMSEFDNDFLYLVNALGLISRI</sequence>
<proteinExistence type="predicted"/>
<dbReference type="Gene3D" id="3.30.1490.300">
    <property type="match status" value="1"/>
</dbReference>
<name>A0ABZ2Y516_9FIRM</name>
<dbReference type="PANTHER" id="PTHR32432:SF3">
    <property type="entry name" value="ETHANOLAMINE UTILIZATION PROTEIN EUTJ"/>
    <property type="match status" value="1"/>
</dbReference>
<dbReference type="InterPro" id="IPR043129">
    <property type="entry name" value="ATPase_NBD"/>
</dbReference>
<keyword evidence="3" id="KW-1185">Reference proteome</keyword>
<dbReference type="EMBL" id="CP121687">
    <property type="protein sequence ID" value="WZL70438.1"/>
    <property type="molecule type" value="Genomic_DNA"/>
</dbReference>
<dbReference type="RefSeq" id="WP_341877401.1">
    <property type="nucleotide sequence ID" value="NZ_CP121687.1"/>
</dbReference>
<reference evidence="2 3" key="1">
    <citation type="submission" date="2023-03" db="EMBL/GenBank/DDBJ databases">
        <title>Novel Species.</title>
        <authorList>
            <person name="Ma S."/>
        </authorList>
    </citation>
    <scope>NUCLEOTIDE SEQUENCE [LARGE SCALE GENOMIC DNA]</scope>
    <source>
        <strain evidence="2 3">LIND6LT2</strain>
    </source>
</reference>
<gene>
    <name evidence="2" type="primary">pilM</name>
    <name evidence="2" type="ORF">QBE51_02575</name>
</gene>
<evidence type="ECO:0000259" key="1">
    <source>
        <dbReference type="SMART" id="SM00842"/>
    </source>
</evidence>
<evidence type="ECO:0000313" key="2">
    <source>
        <dbReference type="EMBL" id="WZL70438.1"/>
    </source>
</evidence>
<dbReference type="NCBIfam" id="TIGR01175">
    <property type="entry name" value="pilM"/>
    <property type="match status" value="1"/>
</dbReference>
<dbReference type="InterPro" id="IPR005883">
    <property type="entry name" value="PilM"/>
</dbReference>
<dbReference type="Pfam" id="PF11104">
    <property type="entry name" value="PilM_2"/>
    <property type="match status" value="1"/>
</dbReference>
<dbReference type="SMART" id="SM00842">
    <property type="entry name" value="FtsA"/>
    <property type="match status" value="1"/>
</dbReference>
<dbReference type="CDD" id="cd24049">
    <property type="entry name" value="ASKHA_NBD_PilM"/>
    <property type="match status" value="1"/>
</dbReference>